<evidence type="ECO:0000256" key="2">
    <source>
        <dbReference type="SAM" id="MobiDB-lite"/>
    </source>
</evidence>
<evidence type="ECO:0000313" key="5">
    <source>
        <dbReference type="EMBL" id="AUB82590.1"/>
    </source>
</evidence>
<dbReference type="AlphaFoldDB" id="A0A2K8UAI0"/>
<dbReference type="Proteomes" id="UP000232638">
    <property type="component" value="Chromosome"/>
</dbReference>
<dbReference type="KEGG" id="tsy:THSYN_17655"/>
<feature type="region of interest" description="Disordered" evidence="2">
    <location>
        <begin position="292"/>
        <end position="391"/>
    </location>
</feature>
<dbReference type="InterPro" id="IPR050330">
    <property type="entry name" value="Bact_OuterMem_StrucFunc"/>
</dbReference>
<proteinExistence type="predicted"/>
<name>A0A2K8UAI0_9GAMM</name>
<feature type="signal peptide" evidence="3">
    <location>
        <begin position="1"/>
        <end position="47"/>
    </location>
</feature>
<dbReference type="InterPro" id="IPR006665">
    <property type="entry name" value="OmpA-like"/>
</dbReference>
<feature type="region of interest" description="Disordered" evidence="2">
    <location>
        <begin position="49"/>
        <end position="155"/>
    </location>
</feature>
<dbReference type="GO" id="GO:0016020">
    <property type="term" value="C:membrane"/>
    <property type="evidence" value="ECO:0007669"/>
    <property type="project" value="UniProtKB-UniRule"/>
</dbReference>
<protein>
    <recommendedName>
        <fullName evidence="4">OmpA-like domain-containing protein</fullName>
    </recommendedName>
</protein>
<evidence type="ECO:0000313" key="6">
    <source>
        <dbReference type="Proteomes" id="UP000232638"/>
    </source>
</evidence>
<evidence type="ECO:0000259" key="4">
    <source>
        <dbReference type="PROSITE" id="PS51123"/>
    </source>
</evidence>
<dbReference type="PANTHER" id="PTHR30329:SF21">
    <property type="entry name" value="LIPOPROTEIN YIAD-RELATED"/>
    <property type="match status" value="1"/>
</dbReference>
<dbReference type="CDD" id="cd07185">
    <property type="entry name" value="OmpA_C-like"/>
    <property type="match status" value="1"/>
</dbReference>
<evidence type="ECO:0000256" key="3">
    <source>
        <dbReference type="SAM" id="SignalP"/>
    </source>
</evidence>
<feature type="compositionally biased region" description="Basic and acidic residues" evidence="2">
    <location>
        <begin position="75"/>
        <end position="90"/>
    </location>
</feature>
<feature type="compositionally biased region" description="Basic and acidic residues" evidence="2">
    <location>
        <begin position="307"/>
        <end position="317"/>
    </location>
</feature>
<feature type="domain" description="OmpA-like" evidence="4">
    <location>
        <begin position="203"/>
        <end position="323"/>
    </location>
</feature>
<dbReference type="PROSITE" id="PS51123">
    <property type="entry name" value="OMPA_2"/>
    <property type="match status" value="1"/>
</dbReference>
<gene>
    <name evidence="5" type="ORF">THSYN_17655</name>
</gene>
<accession>A0A2K8UAI0</accession>
<reference evidence="5 6" key="1">
    <citation type="submission" date="2017-03" db="EMBL/GenBank/DDBJ databases">
        <title>Complete genome sequence of Candidatus 'Thiodictyon syntrophicum' sp. nov. strain Cad16T, a photolithoautotroph purple sulfur bacterium isolated from an alpine meromictic lake.</title>
        <authorList>
            <person name="Luedin S.M."/>
            <person name="Pothier J.F."/>
            <person name="Danza F."/>
            <person name="Storelli N."/>
            <person name="Wittwer M."/>
            <person name="Tonolla M."/>
        </authorList>
    </citation>
    <scope>NUCLEOTIDE SEQUENCE [LARGE SCALE GENOMIC DNA]</scope>
    <source>
        <strain evidence="5 6">Cad16T</strain>
    </source>
</reference>
<sequence length="391" mass="40613">MNVHPLPHARWPLATPPKHPRGLMTRAVGCAALLLAVLAAGPSPAVAAEPAAGQSAAGTAPAKSKPKAAAAKPKPKADAAKTKTKTETAKSKARSKTKSENGKSKAPAEPAKTTTTEAAKRRARRPSVGHAANPTPVAPVLPAPAAGQPAAAAPPTVFEHGPGVLGISLRTLRQQQIKEYVTEPVALVALALDDLRLAPINKGTHVEINLGQRIPFEGKSDKVPPKSRRLLDVIARILNDNPQTHLQVLVHTDNSGDAVSNLQQSQRAAEAVRAYLMTKGVVGERITAIGRGGEAPLPAAAGKRKQARPERNRRVELIVEPLRPAPTTPIDTFPPPGPANPTDQPPPPGSTSPTDQPPPGPTNPTDQPPPLAPATSTAGPVGEFRPTEGPR</sequence>
<feature type="chain" id="PRO_5014862326" description="OmpA-like domain-containing protein" evidence="3">
    <location>
        <begin position="48"/>
        <end position="391"/>
    </location>
</feature>
<feature type="compositionally biased region" description="Pro residues" evidence="2">
    <location>
        <begin position="323"/>
        <end position="372"/>
    </location>
</feature>
<feature type="compositionally biased region" description="Low complexity" evidence="2">
    <location>
        <begin position="105"/>
        <end position="117"/>
    </location>
</feature>
<dbReference type="Gene3D" id="3.30.1330.60">
    <property type="entry name" value="OmpA-like domain"/>
    <property type="match status" value="1"/>
</dbReference>
<keyword evidence="6" id="KW-1185">Reference proteome</keyword>
<dbReference type="OrthoDB" id="9782229at2"/>
<feature type="compositionally biased region" description="Low complexity" evidence="2">
    <location>
        <begin position="143"/>
        <end position="155"/>
    </location>
</feature>
<keyword evidence="3" id="KW-0732">Signal</keyword>
<dbReference type="Pfam" id="PF00691">
    <property type="entry name" value="OmpA"/>
    <property type="match status" value="1"/>
</dbReference>
<dbReference type="InterPro" id="IPR036737">
    <property type="entry name" value="OmpA-like_sf"/>
</dbReference>
<feature type="compositionally biased region" description="Low complexity" evidence="2">
    <location>
        <begin position="49"/>
        <end position="72"/>
    </location>
</feature>
<dbReference type="SUPFAM" id="SSF103088">
    <property type="entry name" value="OmpA-like"/>
    <property type="match status" value="1"/>
</dbReference>
<dbReference type="PANTHER" id="PTHR30329">
    <property type="entry name" value="STATOR ELEMENT OF FLAGELLAR MOTOR COMPLEX"/>
    <property type="match status" value="1"/>
</dbReference>
<evidence type="ECO:0000256" key="1">
    <source>
        <dbReference type="PROSITE-ProRule" id="PRU00473"/>
    </source>
</evidence>
<dbReference type="RefSeq" id="WP_100920311.1">
    <property type="nucleotide sequence ID" value="NZ_CP020370.1"/>
</dbReference>
<organism evidence="5 6">
    <name type="scientific">Candidatus Thiodictyon syntrophicum</name>
    <dbReference type="NCBI Taxonomy" id="1166950"/>
    <lineage>
        <taxon>Bacteria</taxon>
        <taxon>Pseudomonadati</taxon>
        <taxon>Pseudomonadota</taxon>
        <taxon>Gammaproteobacteria</taxon>
        <taxon>Chromatiales</taxon>
        <taxon>Chromatiaceae</taxon>
        <taxon>Thiodictyon</taxon>
    </lineage>
</organism>
<keyword evidence="1" id="KW-0472">Membrane</keyword>
<dbReference type="EMBL" id="CP020370">
    <property type="protein sequence ID" value="AUB82590.1"/>
    <property type="molecule type" value="Genomic_DNA"/>
</dbReference>